<name>A0A926Y1B0_9BACT</name>
<accession>A0A926Y1B0</accession>
<proteinExistence type="predicted"/>
<keyword evidence="1" id="KW-0472">Membrane</keyword>
<keyword evidence="1" id="KW-0812">Transmembrane</keyword>
<organism evidence="2 3">
    <name type="scientific">Spirosoma profusum</name>
    <dbReference type="NCBI Taxonomy" id="2771354"/>
    <lineage>
        <taxon>Bacteria</taxon>
        <taxon>Pseudomonadati</taxon>
        <taxon>Bacteroidota</taxon>
        <taxon>Cytophagia</taxon>
        <taxon>Cytophagales</taxon>
        <taxon>Cytophagaceae</taxon>
        <taxon>Spirosoma</taxon>
    </lineage>
</organism>
<dbReference type="RefSeq" id="WP_190885828.1">
    <property type="nucleotide sequence ID" value="NZ_JACWZY010000003.1"/>
</dbReference>
<dbReference type="AlphaFoldDB" id="A0A926Y1B0"/>
<evidence type="ECO:0000256" key="1">
    <source>
        <dbReference type="SAM" id="Phobius"/>
    </source>
</evidence>
<evidence type="ECO:0000313" key="3">
    <source>
        <dbReference type="Proteomes" id="UP000598820"/>
    </source>
</evidence>
<sequence length="90" mass="9210">MDKKTTTIAAGIALGVTLLAGAGYGIYKYFSRKTKKNGVITTNGGIVGNGRNFIGNSLVKSKSLYEGSSSENGLIGGGLLSSRSHLVSAL</sequence>
<comment type="caution">
    <text evidence="2">The sequence shown here is derived from an EMBL/GenBank/DDBJ whole genome shotgun (WGS) entry which is preliminary data.</text>
</comment>
<keyword evidence="3" id="KW-1185">Reference proteome</keyword>
<gene>
    <name evidence="2" type="ORF">IC229_04925</name>
</gene>
<keyword evidence="1" id="KW-1133">Transmembrane helix</keyword>
<dbReference type="Proteomes" id="UP000598820">
    <property type="component" value="Unassembled WGS sequence"/>
</dbReference>
<evidence type="ECO:0000313" key="2">
    <source>
        <dbReference type="EMBL" id="MBD2699966.1"/>
    </source>
</evidence>
<dbReference type="EMBL" id="JACWZY010000003">
    <property type="protein sequence ID" value="MBD2699966.1"/>
    <property type="molecule type" value="Genomic_DNA"/>
</dbReference>
<protein>
    <submittedName>
        <fullName evidence="2">Uncharacterized protein</fullName>
    </submittedName>
</protein>
<reference evidence="2" key="1">
    <citation type="submission" date="2020-09" db="EMBL/GenBank/DDBJ databases">
        <authorList>
            <person name="Kim M.K."/>
        </authorList>
    </citation>
    <scope>NUCLEOTIDE SEQUENCE</scope>
    <source>
        <strain evidence="2">BT702</strain>
    </source>
</reference>
<feature type="transmembrane region" description="Helical" evidence="1">
    <location>
        <begin position="6"/>
        <end position="27"/>
    </location>
</feature>